<gene>
    <name evidence="1" type="ORF">F442_15208</name>
</gene>
<dbReference type="Proteomes" id="UP000018948">
    <property type="component" value="Unassembled WGS sequence"/>
</dbReference>
<organism evidence="1 2">
    <name type="scientific">Phytophthora nicotianae P10297</name>
    <dbReference type="NCBI Taxonomy" id="1317064"/>
    <lineage>
        <taxon>Eukaryota</taxon>
        <taxon>Sar</taxon>
        <taxon>Stramenopiles</taxon>
        <taxon>Oomycota</taxon>
        <taxon>Peronosporomycetes</taxon>
        <taxon>Peronosporales</taxon>
        <taxon>Peronosporaceae</taxon>
        <taxon>Phytophthora</taxon>
    </lineage>
</organism>
<protein>
    <submittedName>
        <fullName evidence="1">Uncharacterized protein</fullName>
    </submittedName>
</protein>
<name>W2YPQ1_PHYNI</name>
<sequence>MVFEGDSSALDERFWSQQCVLKFYPSAGPSTSAVATASKHPLLSDSAASSNIWAGSDSDFMSSPEVASGSDTAAVGCPVKRRKL</sequence>
<proteinExistence type="predicted"/>
<dbReference type="EMBL" id="ANIY01003222">
    <property type="protein sequence ID" value="ETP36931.1"/>
    <property type="molecule type" value="Genomic_DNA"/>
</dbReference>
<evidence type="ECO:0000313" key="2">
    <source>
        <dbReference type="Proteomes" id="UP000018948"/>
    </source>
</evidence>
<evidence type="ECO:0000313" key="1">
    <source>
        <dbReference type="EMBL" id="ETP36931.1"/>
    </source>
</evidence>
<comment type="caution">
    <text evidence="1">The sequence shown here is derived from an EMBL/GenBank/DDBJ whole genome shotgun (WGS) entry which is preliminary data.</text>
</comment>
<accession>W2YPQ1</accession>
<dbReference type="AlphaFoldDB" id="W2YPQ1"/>
<reference evidence="1 2" key="1">
    <citation type="submission" date="2013-11" db="EMBL/GenBank/DDBJ databases">
        <title>The Genome Sequence of Phytophthora parasitica P10297.</title>
        <authorList>
            <consortium name="The Broad Institute Genomics Platform"/>
            <person name="Russ C."/>
            <person name="Tyler B."/>
            <person name="Panabieres F."/>
            <person name="Shan W."/>
            <person name="Tripathy S."/>
            <person name="Grunwald N."/>
            <person name="Machado M."/>
            <person name="Johnson C.S."/>
            <person name="Walker B."/>
            <person name="Young S.K."/>
            <person name="Zeng Q."/>
            <person name="Gargeya S."/>
            <person name="Fitzgerald M."/>
            <person name="Haas B."/>
            <person name="Abouelleil A."/>
            <person name="Allen A.W."/>
            <person name="Alvarado L."/>
            <person name="Arachchi H.M."/>
            <person name="Berlin A.M."/>
            <person name="Chapman S.B."/>
            <person name="Gainer-Dewar J."/>
            <person name="Goldberg J."/>
            <person name="Griggs A."/>
            <person name="Gujja S."/>
            <person name="Hansen M."/>
            <person name="Howarth C."/>
            <person name="Imamovic A."/>
            <person name="Ireland A."/>
            <person name="Larimer J."/>
            <person name="McCowan C."/>
            <person name="Murphy C."/>
            <person name="Pearson M."/>
            <person name="Poon T.W."/>
            <person name="Priest M."/>
            <person name="Roberts A."/>
            <person name="Saif S."/>
            <person name="Shea T."/>
            <person name="Sisk P."/>
            <person name="Sykes S."/>
            <person name="Wortman J."/>
            <person name="Nusbaum C."/>
            <person name="Birren B."/>
        </authorList>
    </citation>
    <scope>NUCLEOTIDE SEQUENCE [LARGE SCALE GENOMIC DNA]</scope>
    <source>
        <strain evidence="1 2">P10297</strain>
    </source>
</reference>